<keyword evidence="6" id="KW-1185">Reference proteome</keyword>
<comment type="caution">
    <text evidence="5">The sequence shown here is derived from an EMBL/GenBank/DDBJ whole genome shotgun (WGS) entry which is preliminary data.</text>
</comment>
<dbReference type="PANTHER" id="PTHR48043:SF52">
    <property type="entry name" value="UDP GLUCURONOSYLTRANSFERASE 5 FAMILY POLYPEPTIDE B1-RELATED"/>
    <property type="match status" value="1"/>
</dbReference>
<keyword evidence="4" id="KW-0732">Signal</keyword>
<feature type="non-terminal residue" evidence="5">
    <location>
        <position position="227"/>
    </location>
</feature>
<evidence type="ECO:0000256" key="4">
    <source>
        <dbReference type="SAM" id="SignalP"/>
    </source>
</evidence>
<feature type="chain" id="PRO_5042899300" evidence="4">
    <location>
        <begin position="22"/>
        <end position="227"/>
    </location>
</feature>
<dbReference type="Proteomes" id="UP001356427">
    <property type="component" value="Unassembled WGS sequence"/>
</dbReference>
<proteinExistence type="inferred from homology"/>
<dbReference type="EMBL" id="JAGTTL010000021">
    <property type="protein sequence ID" value="KAK6306590.1"/>
    <property type="molecule type" value="Genomic_DNA"/>
</dbReference>
<comment type="similarity">
    <text evidence="1">Belongs to the UDP-glycosyltransferase family.</text>
</comment>
<evidence type="ECO:0000313" key="6">
    <source>
        <dbReference type="Proteomes" id="UP001356427"/>
    </source>
</evidence>
<reference evidence="5 6" key="1">
    <citation type="submission" date="2021-04" db="EMBL/GenBank/DDBJ databases">
        <authorList>
            <person name="De Guttry C."/>
            <person name="Zahm M."/>
            <person name="Klopp C."/>
            <person name="Cabau C."/>
            <person name="Louis A."/>
            <person name="Berthelot C."/>
            <person name="Parey E."/>
            <person name="Roest Crollius H."/>
            <person name="Montfort J."/>
            <person name="Robinson-Rechavi M."/>
            <person name="Bucao C."/>
            <person name="Bouchez O."/>
            <person name="Gislard M."/>
            <person name="Lluch J."/>
            <person name="Milhes M."/>
            <person name="Lampietro C."/>
            <person name="Lopez Roques C."/>
            <person name="Donnadieu C."/>
            <person name="Braasch I."/>
            <person name="Desvignes T."/>
            <person name="Postlethwait J."/>
            <person name="Bobe J."/>
            <person name="Wedekind C."/>
            <person name="Guiguen Y."/>
        </authorList>
    </citation>
    <scope>NUCLEOTIDE SEQUENCE [LARGE SCALE GENOMIC DNA]</scope>
    <source>
        <strain evidence="5">Cs_M1</strain>
        <tissue evidence="5">Blood</tissue>
    </source>
</reference>
<keyword evidence="2" id="KW-0328">Glycosyltransferase</keyword>
<evidence type="ECO:0000256" key="1">
    <source>
        <dbReference type="ARBA" id="ARBA00009995"/>
    </source>
</evidence>
<dbReference type="PANTHER" id="PTHR48043">
    <property type="entry name" value="EG:EG0003.4 PROTEIN-RELATED"/>
    <property type="match status" value="1"/>
</dbReference>
<dbReference type="FunFam" id="3.40.50.2000:FF:000203">
    <property type="entry name" value="UDP-glucuronosyltransferase"/>
    <property type="match status" value="1"/>
</dbReference>
<sequence length="227" mass="25502">MHQPALVTVAVLLFSLTTVYGGKVLVFPLDGSHWVNMKVIVEELHSRGHSITVIRPSANWYIKEKSPHYSCITIPASGGGIDEKIFSSFVTRLLQIKREGGGFWSRMSLELEVGKQFYESNKDLIEMMTMIFEDAELMQSFHDANYDLVLTDPATGAGTLLAHRLGLPLVFNVRWTIQGEGHFAIAPSPLSYVPVPGAMLTDKMTFQERVINILFYLFTRVQMAYVT</sequence>
<dbReference type="Pfam" id="PF00201">
    <property type="entry name" value="UDPGT"/>
    <property type="match status" value="1"/>
</dbReference>
<dbReference type="AlphaFoldDB" id="A0AAN8QKQ1"/>
<gene>
    <name evidence="5" type="ORF">J4Q44_G00235150</name>
</gene>
<dbReference type="GO" id="GO:0008194">
    <property type="term" value="F:UDP-glycosyltransferase activity"/>
    <property type="evidence" value="ECO:0007669"/>
    <property type="project" value="InterPro"/>
</dbReference>
<organism evidence="5 6">
    <name type="scientific">Coregonus suidteri</name>
    <dbReference type="NCBI Taxonomy" id="861788"/>
    <lineage>
        <taxon>Eukaryota</taxon>
        <taxon>Metazoa</taxon>
        <taxon>Chordata</taxon>
        <taxon>Craniata</taxon>
        <taxon>Vertebrata</taxon>
        <taxon>Euteleostomi</taxon>
        <taxon>Actinopterygii</taxon>
        <taxon>Neopterygii</taxon>
        <taxon>Teleostei</taxon>
        <taxon>Protacanthopterygii</taxon>
        <taxon>Salmoniformes</taxon>
        <taxon>Salmonidae</taxon>
        <taxon>Coregoninae</taxon>
        <taxon>Coregonus</taxon>
    </lineage>
</organism>
<protein>
    <submittedName>
        <fullName evidence="5">Uncharacterized protein</fullName>
    </submittedName>
</protein>
<dbReference type="InterPro" id="IPR002213">
    <property type="entry name" value="UDP_glucos_trans"/>
</dbReference>
<accession>A0AAN8QKQ1</accession>
<feature type="signal peptide" evidence="4">
    <location>
        <begin position="1"/>
        <end position="21"/>
    </location>
</feature>
<evidence type="ECO:0000256" key="2">
    <source>
        <dbReference type="ARBA" id="ARBA00022676"/>
    </source>
</evidence>
<dbReference type="SUPFAM" id="SSF53756">
    <property type="entry name" value="UDP-Glycosyltransferase/glycogen phosphorylase"/>
    <property type="match status" value="1"/>
</dbReference>
<dbReference type="InterPro" id="IPR050271">
    <property type="entry name" value="UDP-glycosyltransferase"/>
</dbReference>
<evidence type="ECO:0000256" key="3">
    <source>
        <dbReference type="ARBA" id="ARBA00022679"/>
    </source>
</evidence>
<keyword evidence="3" id="KW-0808">Transferase</keyword>
<evidence type="ECO:0000313" key="5">
    <source>
        <dbReference type="EMBL" id="KAK6306590.1"/>
    </source>
</evidence>
<dbReference type="Gene3D" id="3.40.50.2000">
    <property type="entry name" value="Glycogen Phosphorylase B"/>
    <property type="match status" value="1"/>
</dbReference>
<name>A0AAN8QKQ1_9TELE</name>